<evidence type="ECO:0000313" key="6">
    <source>
        <dbReference type="EMBL" id="EJF90498.1"/>
    </source>
</evidence>
<dbReference type="SMART" id="SM00028">
    <property type="entry name" value="TPR"/>
    <property type="match status" value="6"/>
</dbReference>
<keyword evidence="2 3" id="KW-0802">TPR repeat</keyword>
<dbReference type="PANTHER" id="PTHR12558">
    <property type="entry name" value="CELL DIVISION CYCLE 16,23,27"/>
    <property type="match status" value="1"/>
</dbReference>
<sequence length="582" mass="66140">MMRTKATRFLAVLSAGTILISSSAFAHHDAMTKAESFAGAFIAGRVAGQDKHINLAIDYFNQALAFEPDNIFMQQDMLLTLLSAGDFKQAVKLAKTLQHDTDIDRFVRLTLASDGFIKKSYKTAKKEIKPSQSTDVDRLMSHLISSWATFGQGNRKQAASEIKQLLGPAWFDIFTSFHLALMNDLAGNKKEAERYYKQALNDQRGGMSAPDTYERVIVAYASFQLRHKKRDDALKTLRQGETLLSGRDALKYMRENVENGGTIDRLVKTPQEAAGEVLYDTGTAINRGSAESFARIILQLSLALRPQNDATLFQLADISTKLGDYKSAIEYYKNVQKTSPYYRDSELRLALSYSDFGDNEKALNHLVFLEEEYPDDRRISLALAGIYMQEDAFEKTEKVMDRTIDQIPQLQREDWLLFYQRGIARERMKEWQKAEPDFRQALELFPNQPQVLNYLGYSLIDRNEKLDEALNMVKKAADLRPDDGYIVDSLGWAYFKLGQFDEAVTILERAVQLLPGDPTINDHLGDAYWHIGRKLEATFQWNHAIAGKPTDDELEKIEEKLKTGLKTQEQSSNVEKINKSNE</sequence>
<dbReference type="InterPro" id="IPR013105">
    <property type="entry name" value="TPR_2"/>
</dbReference>
<dbReference type="Gene3D" id="1.25.40.10">
    <property type="entry name" value="Tetratricopeptide repeat domain"/>
    <property type="match status" value="2"/>
</dbReference>
<name>J0ZPJ1_9HYPH</name>
<evidence type="ECO:0000256" key="5">
    <source>
        <dbReference type="SAM" id="SignalP"/>
    </source>
</evidence>
<organism evidence="6 7">
    <name type="scientific">Bartonella tamiae Th239</name>
    <dbReference type="NCBI Taxonomy" id="1094558"/>
    <lineage>
        <taxon>Bacteria</taxon>
        <taxon>Pseudomonadati</taxon>
        <taxon>Pseudomonadota</taxon>
        <taxon>Alphaproteobacteria</taxon>
        <taxon>Hyphomicrobiales</taxon>
        <taxon>Bartonellaceae</taxon>
        <taxon>Bartonella</taxon>
    </lineage>
</organism>
<keyword evidence="5" id="KW-0732">Signal</keyword>
<dbReference type="Pfam" id="PF07719">
    <property type="entry name" value="TPR_2"/>
    <property type="match status" value="1"/>
</dbReference>
<comment type="caution">
    <text evidence="6">The sequence shown here is derived from an EMBL/GenBank/DDBJ whole genome shotgun (WGS) entry which is preliminary data.</text>
</comment>
<evidence type="ECO:0008006" key="8">
    <source>
        <dbReference type="Google" id="ProtNLM"/>
    </source>
</evidence>
<reference evidence="6 7" key="1">
    <citation type="submission" date="2012-03" db="EMBL/GenBank/DDBJ databases">
        <title>The Genome Sequence of Bartonella tamiae Th239.</title>
        <authorList>
            <consortium name="The Broad Institute Genome Sequencing Platform"/>
            <consortium name="The Broad Institute Genome Sequencing Center for Infectious Disease"/>
            <person name="Feldgarden M."/>
            <person name="Kirby J."/>
            <person name="Kosoy M."/>
            <person name="Birtles R."/>
            <person name="Probert W.S."/>
            <person name="Chiaraviglio L."/>
            <person name="Young S.K."/>
            <person name="Zeng Q."/>
            <person name="Gargeya S."/>
            <person name="Fitzgerald M."/>
            <person name="Haas B."/>
            <person name="Abouelleil A."/>
            <person name="Alvarado L."/>
            <person name="Arachchi H.M."/>
            <person name="Berlin A."/>
            <person name="Chapman S.B."/>
            <person name="Gearin G."/>
            <person name="Goldberg J."/>
            <person name="Griggs A."/>
            <person name="Gujja S."/>
            <person name="Hansen M."/>
            <person name="Heiman D."/>
            <person name="Howarth C."/>
            <person name="Larimer J."/>
            <person name="Lui A."/>
            <person name="MacDonald P.J.P."/>
            <person name="McCowen C."/>
            <person name="Montmayeur A."/>
            <person name="Murphy C."/>
            <person name="Neiman D."/>
            <person name="Pearson M."/>
            <person name="Priest M."/>
            <person name="Roberts A."/>
            <person name="Saif S."/>
            <person name="Shea T."/>
            <person name="Sisk P."/>
            <person name="Stolte C."/>
            <person name="Sykes S."/>
            <person name="Wortman J."/>
            <person name="Nusbaum C."/>
            <person name="Birren B."/>
        </authorList>
    </citation>
    <scope>NUCLEOTIDE SEQUENCE [LARGE SCALE GENOMIC DNA]</scope>
    <source>
        <strain evidence="6 7">Th239</strain>
    </source>
</reference>
<gene>
    <name evidence="6" type="ORF">ME5_00899</name>
</gene>
<dbReference type="EMBL" id="AIMB01000007">
    <property type="protein sequence ID" value="EJF90498.1"/>
    <property type="molecule type" value="Genomic_DNA"/>
</dbReference>
<dbReference type="SUPFAM" id="SSF48452">
    <property type="entry name" value="TPR-like"/>
    <property type="match status" value="2"/>
</dbReference>
<feature type="signal peptide" evidence="5">
    <location>
        <begin position="1"/>
        <end position="26"/>
    </location>
</feature>
<accession>J0ZPJ1</accession>
<dbReference type="OrthoDB" id="9766710at2"/>
<evidence type="ECO:0000256" key="1">
    <source>
        <dbReference type="ARBA" id="ARBA00022737"/>
    </source>
</evidence>
<dbReference type="PANTHER" id="PTHR12558:SF13">
    <property type="entry name" value="CELL DIVISION CYCLE PROTEIN 27 HOMOLOG"/>
    <property type="match status" value="1"/>
</dbReference>
<dbReference type="InterPro" id="IPR011990">
    <property type="entry name" value="TPR-like_helical_dom_sf"/>
</dbReference>
<dbReference type="eggNOG" id="COG0457">
    <property type="taxonomic scope" value="Bacteria"/>
</dbReference>
<evidence type="ECO:0000256" key="3">
    <source>
        <dbReference type="PROSITE-ProRule" id="PRU00339"/>
    </source>
</evidence>
<dbReference type="RefSeq" id="WP_008038870.1">
    <property type="nucleotide sequence ID" value="NZ_JH725147.1"/>
</dbReference>
<dbReference type="PATRIC" id="fig|1094558.3.peg.985"/>
<evidence type="ECO:0000313" key="7">
    <source>
        <dbReference type="Proteomes" id="UP000008952"/>
    </source>
</evidence>
<dbReference type="Pfam" id="PF14559">
    <property type="entry name" value="TPR_19"/>
    <property type="match status" value="1"/>
</dbReference>
<protein>
    <recommendedName>
        <fullName evidence="8">Tetratricopeptide repeat protein</fullName>
    </recommendedName>
</protein>
<evidence type="ECO:0000256" key="2">
    <source>
        <dbReference type="ARBA" id="ARBA00022803"/>
    </source>
</evidence>
<dbReference type="Proteomes" id="UP000008952">
    <property type="component" value="Unassembled WGS sequence"/>
</dbReference>
<keyword evidence="1" id="KW-0677">Repeat</keyword>
<feature type="region of interest" description="Disordered" evidence="4">
    <location>
        <begin position="562"/>
        <end position="582"/>
    </location>
</feature>
<dbReference type="PROSITE" id="PS50005">
    <property type="entry name" value="TPR"/>
    <property type="match status" value="3"/>
</dbReference>
<proteinExistence type="predicted"/>
<dbReference type="InterPro" id="IPR019734">
    <property type="entry name" value="TPR_rpt"/>
</dbReference>
<feature type="chain" id="PRO_5003741738" description="Tetratricopeptide repeat protein" evidence="5">
    <location>
        <begin position="27"/>
        <end position="582"/>
    </location>
</feature>
<evidence type="ECO:0000256" key="4">
    <source>
        <dbReference type="SAM" id="MobiDB-lite"/>
    </source>
</evidence>
<dbReference type="AlphaFoldDB" id="J0ZPJ1"/>
<feature type="repeat" description="TPR" evidence="3">
    <location>
        <begin position="309"/>
        <end position="342"/>
    </location>
</feature>
<dbReference type="Pfam" id="PF13181">
    <property type="entry name" value="TPR_8"/>
    <property type="match status" value="1"/>
</dbReference>
<dbReference type="HOGENOM" id="CLU_007251_2_1_5"/>
<dbReference type="STRING" id="1094558.ME5_00899"/>
<feature type="repeat" description="TPR" evidence="3">
    <location>
        <begin position="415"/>
        <end position="448"/>
    </location>
</feature>
<dbReference type="Pfam" id="PF13432">
    <property type="entry name" value="TPR_16"/>
    <property type="match status" value="1"/>
</dbReference>
<feature type="repeat" description="TPR" evidence="3">
    <location>
        <begin position="484"/>
        <end position="517"/>
    </location>
</feature>
<keyword evidence="7" id="KW-1185">Reference proteome</keyword>